<dbReference type="Proteomes" id="UP001303473">
    <property type="component" value="Unassembled WGS sequence"/>
</dbReference>
<evidence type="ECO:0000256" key="1">
    <source>
        <dbReference type="ARBA" id="ARBA00022737"/>
    </source>
</evidence>
<keyword evidence="1" id="KW-0677">Repeat</keyword>
<dbReference type="PANTHER" id="PTHR24171">
    <property type="entry name" value="ANKYRIN REPEAT DOMAIN-CONTAINING PROTEIN 39-RELATED"/>
    <property type="match status" value="1"/>
</dbReference>
<dbReference type="Gene3D" id="1.25.40.20">
    <property type="entry name" value="Ankyrin repeat-containing domain"/>
    <property type="match status" value="1"/>
</dbReference>
<evidence type="ECO:0000256" key="3">
    <source>
        <dbReference type="PROSITE-ProRule" id="PRU00023"/>
    </source>
</evidence>
<sequence>MTRSRAVRLSQCLSAKVPNLEAADNAGRTPLSWAAQSSCEDVILLLLSFGADLEARDNKGRPPLSRAAQYRAQEKDIIGRLLSLGAGPELTDNKGWTPARWAEHAGGRQGHGGRLFCKSHLD</sequence>
<organism evidence="4 5">
    <name type="scientific">Diplogelasinospora grovesii</name>
    <dbReference type="NCBI Taxonomy" id="303347"/>
    <lineage>
        <taxon>Eukaryota</taxon>
        <taxon>Fungi</taxon>
        <taxon>Dikarya</taxon>
        <taxon>Ascomycota</taxon>
        <taxon>Pezizomycotina</taxon>
        <taxon>Sordariomycetes</taxon>
        <taxon>Sordariomycetidae</taxon>
        <taxon>Sordariales</taxon>
        <taxon>Diplogelasinosporaceae</taxon>
        <taxon>Diplogelasinospora</taxon>
    </lineage>
</organism>
<comment type="caution">
    <text evidence="4">The sequence shown here is derived from an EMBL/GenBank/DDBJ whole genome shotgun (WGS) entry which is preliminary data.</text>
</comment>
<dbReference type="PROSITE" id="PS50088">
    <property type="entry name" value="ANK_REPEAT"/>
    <property type="match status" value="1"/>
</dbReference>
<protein>
    <submittedName>
        <fullName evidence="4">Ankyrin repeat-containing domain protein</fullName>
    </submittedName>
</protein>
<dbReference type="InterPro" id="IPR036770">
    <property type="entry name" value="Ankyrin_rpt-contain_sf"/>
</dbReference>
<dbReference type="SUPFAM" id="SSF48403">
    <property type="entry name" value="Ankyrin repeat"/>
    <property type="match status" value="1"/>
</dbReference>
<feature type="repeat" description="ANK" evidence="3">
    <location>
        <begin position="26"/>
        <end position="58"/>
    </location>
</feature>
<evidence type="ECO:0000313" key="4">
    <source>
        <dbReference type="EMBL" id="KAK3941361.1"/>
    </source>
</evidence>
<reference evidence="5" key="1">
    <citation type="journal article" date="2023" name="Mol. Phylogenet. Evol.">
        <title>Genome-scale phylogeny and comparative genomics of the fungal order Sordariales.</title>
        <authorList>
            <person name="Hensen N."/>
            <person name="Bonometti L."/>
            <person name="Westerberg I."/>
            <person name="Brannstrom I.O."/>
            <person name="Guillou S."/>
            <person name="Cros-Aarteil S."/>
            <person name="Calhoun S."/>
            <person name="Haridas S."/>
            <person name="Kuo A."/>
            <person name="Mondo S."/>
            <person name="Pangilinan J."/>
            <person name="Riley R."/>
            <person name="LaButti K."/>
            <person name="Andreopoulos B."/>
            <person name="Lipzen A."/>
            <person name="Chen C."/>
            <person name="Yan M."/>
            <person name="Daum C."/>
            <person name="Ng V."/>
            <person name="Clum A."/>
            <person name="Steindorff A."/>
            <person name="Ohm R.A."/>
            <person name="Martin F."/>
            <person name="Silar P."/>
            <person name="Natvig D.O."/>
            <person name="Lalanne C."/>
            <person name="Gautier V."/>
            <person name="Ament-Velasquez S.L."/>
            <person name="Kruys A."/>
            <person name="Hutchinson M.I."/>
            <person name="Powell A.J."/>
            <person name="Barry K."/>
            <person name="Miller A.N."/>
            <person name="Grigoriev I.V."/>
            <person name="Debuchy R."/>
            <person name="Gladieux P."/>
            <person name="Hiltunen Thoren M."/>
            <person name="Johannesson H."/>
        </authorList>
    </citation>
    <scope>NUCLEOTIDE SEQUENCE [LARGE SCALE GENOMIC DNA]</scope>
    <source>
        <strain evidence="5">CBS 340.73</strain>
    </source>
</reference>
<dbReference type="AlphaFoldDB" id="A0AAN6S668"/>
<accession>A0AAN6S668</accession>
<evidence type="ECO:0000313" key="5">
    <source>
        <dbReference type="Proteomes" id="UP001303473"/>
    </source>
</evidence>
<proteinExistence type="predicted"/>
<dbReference type="SMART" id="SM00248">
    <property type="entry name" value="ANK"/>
    <property type="match status" value="2"/>
</dbReference>
<dbReference type="Pfam" id="PF00023">
    <property type="entry name" value="Ank"/>
    <property type="match status" value="1"/>
</dbReference>
<dbReference type="EMBL" id="MU853784">
    <property type="protein sequence ID" value="KAK3941361.1"/>
    <property type="molecule type" value="Genomic_DNA"/>
</dbReference>
<dbReference type="PROSITE" id="PS50297">
    <property type="entry name" value="ANK_REP_REGION"/>
    <property type="match status" value="1"/>
</dbReference>
<gene>
    <name evidence="4" type="ORF">QBC46DRAFT_383009</name>
</gene>
<name>A0AAN6S668_9PEZI</name>
<evidence type="ECO:0000256" key="2">
    <source>
        <dbReference type="ARBA" id="ARBA00023043"/>
    </source>
</evidence>
<keyword evidence="2 3" id="KW-0040">ANK repeat</keyword>
<keyword evidence="5" id="KW-1185">Reference proteome</keyword>
<dbReference type="InterPro" id="IPR002110">
    <property type="entry name" value="Ankyrin_rpt"/>
</dbReference>